<evidence type="ECO:0000313" key="12">
    <source>
        <dbReference type="EMBL" id="MBC8208353.1"/>
    </source>
</evidence>
<organism evidence="12 13">
    <name type="scientific">Candidatus Desulfatifera sulfidica</name>
    <dbReference type="NCBI Taxonomy" id="2841691"/>
    <lineage>
        <taxon>Bacteria</taxon>
        <taxon>Pseudomonadati</taxon>
        <taxon>Thermodesulfobacteriota</taxon>
        <taxon>Desulfobulbia</taxon>
        <taxon>Desulfobulbales</taxon>
        <taxon>Desulfobulbaceae</taxon>
        <taxon>Candidatus Desulfatifera</taxon>
    </lineage>
</organism>
<dbReference type="PANTHER" id="PTHR30558">
    <property type="entry name" value="EXBD MEMBRANE COMPONENT OF PMF-DRIVEN MACROMOLECULE IMPORT SYSTEM"/>
    <property type="match status" value="1"/>
</dbReference>
<name>A0A8J6N644_9BACT</name>
<evidence type="ECO:0000256" key="3">
    <source>
        <dbReference type="ARBA" id="ARBA00022448"/>
    </source>
</evidence>
<evidence type="ECO:0000256" key="6">
    <source>
        <dbReference type="ARBA" id="ARBA00022692"/>
    </source>
</evidence>
<dbReference type="Pfam" id="PF02472">
    <property type="entry name" value="ExbD"/>
    <property type="match status" value="1"/>
</dbReference>
<protein>
    <submittedName>
        <fullName evidence="12">Protein TolR</fullName>
    </submittedName>
</protein>
<dbReference type="EMBL" id="JACNLK010000035">
    <property type="protein sequence ID" value="MBC8208353.1"/>
    <property type="molecule type" value="Genomic_DNA"/>
</dbReference>
<accession>A0A8J6N644</accession>
<evidence type="ECO:0000256" key="5">
    <source>
        <dbReference type="ARBA" id="ARBA00022519"/>
    </source>
</evidence>
<evidence type="ECO:0000256" key="2">
    <source>
        <dbReference type="ARBA" id="ARBA00005811"/>
    </source>
</evidence>
<dbReference type="GO" id="GO:0015031">
    <property type="term" value="P:protein transport"/>
    <property type="evidence" value="ECO:0007669"/>
    <property type="project" value="UniProtKB-KW"/>
</dbReference>
<dbReference type="NCBIfam" id="TIGR02801">
    <property type="entry name" value="tolR"/>
    <property type="match status" value="1"/>
</dbReference>
<keyword evidence="3 10" id="KW-0813">Transport</keyword>
<dbReference type="InterPro" id="IPR014168">
    <property type="entry name" value="Tol-Pal_TolR"/>
</dbReference>
<comment type="subcellular location">
    <subcellularLocation>
        <location evidence="1">Cell inner membrane</location>
        <topology evidence="1">Single-pass type II membrane protein</topology>
    </subcellularLocation>
    <subcellularLocation>
        <location evidence="10">Cell membrane</location>
        <topology evidence="10">Single-pass type II membrane protein</topology>
    </subcellularLocation>
</comment>
<comment type="caution">
    <text evidence="12">The sequence shown here is derived from an EMBL/GenBank/DDBJ whole genome shotgun (WGS) entry which is preliminary data.</text>
</comment>
<sequence>MGPVRKNNRRGLVAEINVTPLVDVMLVLLIIFMVTAPMMTQGLDVNLPETTSKSLRQKEEPVVVSINREGKILLGKIEVDRAMLHQQLSNMAVSDREQPVFLKADQEVAYGLVVAVMADIKAAGFDKLGMVTRPVEEIRQ</sequence>
<dbReference type="Gene3D" id="3.30.420.270">
    <property type="match status" value="1"/>
</dbReference>
<dbReference type="InterPro" id="IPR003400">
    <property type="entry name" value="ExbD"/>
</dbReference>
<keyword evidence="6 10" id="KW-0812">Transmembrane</keyword>
<dbReference type="Proteomes" id="UP000599024">
    <property type="component" value="Unassembled WGS sequence"/>
</dbReference>
<keyword evidence="5" id="KW-0997">Cell inner membrane</keyword>
<evidence type="ECO:0000256" key="10">
    <source>
        <dbReference type="RuleBase" id="RU003879"/>
    </source>
</evidence>
<evidence type="ECO:0000256" key="8">
    <source>
        <dbReference type="ARBA" id="ARBA00022989"/>
    </source>
</evidence>
<evidence type="ECO:0000256" key="11">
    <source>
        <dbReference type="SAM" id="Phobius"/>
    </source>
</evidence>
<keyword evidence="9 11" id="KW-0472">Membrane</keyword>
<dbReference type="PANTHER" id="PTHR30558:SF12">
    <property type="entry name" value="BIOPOLYMER TRANSPORT PROTEIN EXBD"/>
    <property type="match status" value="1"/>
</dbReference>
<feature type="transmembrane region" description="Helical" evidence="11">
    <location>
        <begin position="12"/>
        <end position="34"/>
    </location>
</feature>
<proteinExistence type="inferred from homology"/>
<dbReference type="GO" id="GO:0022857">
    <property type="term" value="F:transmembrane transporter activity"/>
    <property type="evidence" value="ECO:0007669"/>
    <property type="project" value="InterPro"/>
</dbReference>
<dbReference type="AlphaFoldDB" id="A0A8J6N644"/>
<evidence type="ECO:0000256" key="7">
    <source>
        <dbReference type="ARBA" id="ARBA00022927"/>
    </source>
</evidence>
<evidence type="ECO:0000256" key="4">
    <source>
        <dbReference type="ARBA" id="ARBA00022475"/>
    </source>
</evidence>
<dbReference type="GO" id="GO:0005886">
    <property type="term" value="C:plasma membrane"/>
    <property type="evidence" value="ECO:0007669"/>
    <property type="project" value="UniProtKB-SubCell"/>
</dbReference>
<comment type="similarity">
    <text evidence="2 10">Belongs to the ExbD/TolR family.</text>
</comment>
<reference evidence="12 13" key="1">
    <citation type="submission" date="2020-08" db="EMBL/GenBank/DDBJ databases">
        <title>Bridging the membrane lipid divide: bacteria of the FCB group superphylum have the potential to synthesize archaeal ether lipids.</title>
        <authorList>
            <person name="Villanueva L."/>
            <person name="Von Meijenfeldt F.A.B."/>
            <person name="Westbye A.B."/>
            <person name="Yadav S."/>
            <person name="Hopmans E.C."/>
            <person name="Dutilh B.E."/>
            <person name="Sinninghe Damste J.S."/>
        </authorList>
    </citation>
    <scope>NUCLEOTIDE SEQUENCE [LARGE SCALE GENOMIC DNA]</scope>
    <source>
        <strain evidence="12">NIOZ-UU81</strain>
    </source>
</reference>
<evidence type="ECO:0000256" key="1">
    <source>
        <dbReference type="ARBA" id="ARBA00004249"/>
    </source>
</evidence>
<gene>
    <name evidence="12" type="primary">tolR</name>
    <name evidence="12" type="ORF">H8E79_04195</name>
</gene>
<keyword evidence="4" id="KW-1003">Cell membrane</keyword>
<evidence type="ECO:0000256" key="9">
    <source>
        <dbReference type="ARBA" id="ARBA00023136"/>
    </source>
</evidence>
<keyword evidence="8 11" id="KW-1133">Transmembrane helix</keyword>
<keyword evidence="7 10" id="KW-0653">Protein transport</keyword>
<evidence type="ECO:0000313" key="13">
    <source>
        <dbReference type="Proteomes" id="UP000599024"/>
    </source>
</evidence>